<dbReference type="SUPFAM" id="SSF54928">
    <property type="entry name" value="RNA-binding domain, RBD"/>
    <property type="match status" value="1"/>
</dbReference>
<dbReference type="InterPro" id="IPR012677">
    <property type="entry name" value="Nucleotide-bd_a/b_plait_sf"/>
</dbReference>
<feature type="compositionally biased region" description="Basic residues" evidence="3">
    <location>
        <begin position="220"/>
        <end position="230"/>
    </location>
</feature>
<evidence type="ECO:0000256" key="2">
    <source>
        <dbReference type="PROSITE-ProRule" id="PRU00176"/>
    </source>
</evidence>
<protein>
    <recommendedName>
        <fullName evidence="4">RRM domain-containing protein</fullName>
    </recommendedName>
</protein>
<dbReference type="Gene3D" id="3.30.70.330">
    <property type="match status" value="2"/>
</dbReference>
<dbReference type="GO" id="GO:0003729">
    <property type="term" value="F:mRNA binding"/>
    <property type="evidence" value="ECO:0007669"/>
    <property type="project" value="TreeGrafter"/>
</dbReference>
<dbReference type="InterPro" id="IPR035979">
    <property type="entry name" value="RBD_domain_sf"/>
</dbReference>
<dbReference type="GO" id="GO:0005634">
    <property type="term" value="C:nucleus"/>
    <property type="evidence" value="ECO:0007669"/>
    <property type="project" value="TreeGrafter"/>
</dbReference>
<feature type="compositionally biased region" description="Polar residues" evidence="3">
    <location>
        <begin position="1"/>
        <end position="19"/>
    </location>
</feature>
<feature type="domain" description="RRM" evidence="4">
    <location>
        <begin position="241"/>
        <end position="331"/>
    </location>
</feature>
<evidence type="ECO:0000256" key="1">
    <source>
        <dbReference type="ARBA" id="ARBA00022884"/>
    </source>
</evidence>
<reference evidence="5" key="1">
    <citation type="submission" date="2023-04" db="EMBL/GenBank/DDBJ databases">
        <title>Black Yeasts Isolated from many extreme environments.</title>
        <authorList>
            <person name="Coleine C."/>
            <person name="Stajich J.E."/>
            <person name="Selbmann L."/>
        </authorList>
    </citation>
    <scope>NUCLEOTIDE SEQUENCE</scope>
    <source>
        <strain evidence="5">CCFEE 5312</strain>
    </source>
</reference>
<feature type="region of interest" description="Disordered" evidence="3">
    <location>
        <begin position="1"/>
        <end position="33"/>
    </location>
</feature>
<dbReference type="PANTHER" id="PTHR48025:SF1">
    <property type="entry name" value="RRM DOMAIN-CONTAINING PROTEIN"/>
    <property type="match status" value="1"/>
</dbReference>
<evidence type="ECO:0000313" key="5">
    <source>
        <dbReference type="EMBL" id="KAK3058667.1"/>
    </source>
</evidence>
<feature type="compositionally biased region" description="Polar residues" evidence="3">
    <location>
        <begin position="352"/>
        <end position="368"/>
    </location>
</feature>
<name>A0AAJ0GJ92_9PEZI</name>
<dbReference type="Pfam" id="PF00076">
    <property type="entry name" value="RRM_1"/>
    <property type="match status" value="2"/>
</dbReference>
<feature type="region of interest" description="Disordered" evidence="3">
    <location>
        <begin position="329"/>
        <end position="368"/>
    </location>
</feature>
<dbReference type="InterPro" id="IPR050502">
    <property type="entry name" value="Euk_RNA-bind_prot"/>
</dbReference>
<comment type="caution">
    <text evidence="5">The sequence shown here is derived from an EMBL/GenBank/DDBJ whole genome shotgun (WGS) entry which is preliminary data.</text>
</comment>
<dbReference type="InterPro" id="IPR000504">
    <property type="entry name" value="RRM_dom"/>
</dbReference>
<sequence length="368" mass="39350">MSVDTMTAQMANTTLTEPTGTAEGASVGAGGDQPINVSQNEAVIASAAEGRRLYIGNLAYATTEGELKEFFKDYLVETTSIPTNPRTTRPVGYAFVDVSTPSEAERAINELNSKTILDRKVSVQLARKPEPAGTTEKSAEGGEGQQRRRNSQRTGRGRGRGRGGRAGRGGRKDGETEETTTNGDHGPTNVPGQVAPLTSTTNEALTAAPGEEGLDDKAGKSKVKQPRKQRGPPEDGIPSKNKIMVANLPYDLREEKLLEIFADYSPTSAKIALRPIPKFMVRKLQARNEPRKGRGFGFVTLSSEELQQKACTDMNGKEIEGREIAVKVAIDSPGKEDEDPNTPHEGEPETDVTPSTADGSADVNTVTA</sequence>
<dbReference type="FunFam" id="3.30.70.330:FF:001113">
    <property type="entry name" value="RNP domain protein"/>
    <property type="match status" value="1"/>
</dbReference>
<dbReference type="PROSITE" id="PS50102">
    <property type="entry name" value="RRM"/>
    <property type="match status" value="2"/>
</dbReference>
<feature type="compositionally biased region" description="Basic residues" evidence="3">
    <location>
        <begin position="147"/>
        <end position="169"/>
    </location>
</feature>
<dbReference type="AlphaFoldDB" id="A0AAJ0GJ92"/>
<dbReference type="SMART" id="SM00360">
    <property type="entry name" value="RRM"/>
    <property type="match status" value="2"/>
</dbReference>
<evidence type="ECO:0000259" key="4">
    <source>
        <dbReference type="PROSITE" id="PS50102"/>
    </source>
</evidence>
<keyword evidence="6" id="KW-1185">Reference proteome</keyword>
<keyword evidence="1 2" id="KW-0694">RNA-binding</keyword>
<proteinExistence type="predicted"/>
<feature type="region of interest" description="Disordered" evidence="3">
    <location>
        <begin position="122"/>
        <end position="241"/>
    </location>
</feature>
<evidence type="ECO:0000313" key="6">
    <source>
        <dbReference type="Proteomes" id="UP001271007"/>
    </source>
</evidence>
<organism evidence="5 6">
    <name type="scientific">Extremus antarcticus</name>
    <dbReference type="NCBI Taxonomy" id="702011"/>
    <lineage>
        <taxon>Eukaryota</taxon>
        <taxon>Fungi</taxon>
        <taxon>Dikarya</taxon>
        <taxon>Ascomycota</taxon>
        <taxon>Pezizomycotina</taxon>
        <taxon>Dothideomycetes</taxon>
        <taxon>Dothideomycetidae</taxon>
        <taxon>Mycosphaerellales</taxon>
        <taxon>Extremaceae</taxon>
        <taxon>Extremus</taxon>
    </lineage>
</organism>
<evidence type="ECO:0000256" key="3">
    <source>
        <dbReference type="SAM" id="MobiDB-lite"/>
    </source>
</evidence>
<dbReference type="EMBL" id="JAWDJX010000001">
    <property type="protein sequence ID" value="KAK3058667.1"/>
    <property type="molecule type" value="Genomic_DNA"/>
</dbReference>
<feature type="domain" description="RRM" evidence="4">
    <location>
        <begin position="51"/>
        <end position="128"/>
    </location>
</feature>
<dbReference type="PANTHER" id="PTHR48025">
    <property type="entry name" value="OS02G0815200 PROTEIN"/>
    <property type="match status" value="1"/>
</dbReference>
<gene>
    <name evidence="5" type="ORF">LTR09_000232</name>
</gene>
<accession>A0AAJ0GJ92</accession>
<dbReference type="Proteomes" id="UP001271007">
    <property type="component" value="Unassembled WGS sequence"/>
</dbReference>